<dbReference type="InterPro" id="IPR013525">
    <property type="entry name" value="ABC2_TM"/>
</dbReference>
<keyword evidence="6" id="KW-1003">Cell membrane</keyword>
<dbReference type="PANTHER" id="PTHR43027:SF2">
    <property type="entry name" value="TRANSPORT PERMEASE PROTEIN"/>
    <property type="match status" value="1"/>
</dbReference>
<name>A0ABW2JXA5_9ACTN</name>
<evidence type="ECO:0000313" key="9">
    <source>
        <dbReference type="Proteomes" id="UP001596523"/>
    </source>
</evidence>
<feature type="transmembrane region" description="Helical" evidence="6">
    <location>
        <begin position="190"/>
        <end position="209"/>
    </location>
</feature>
<feature type="domain" description="ABC transmembrane type-2" evidence="7">
    <location>
        <begin position="40"/>
        <end position="263"/>
    </location>
</feature>
<comment type="similarity">
    <text evidence="6">Belongs to the ABC-2 integral membrane protein family.</text>
</comment>
<dbReference type="PIRSF" id="PIRSF006648">
    <property type="entry name" value="DrrB"/>
    <property type="match status" value="1"/>
</dbReference>
<keyword evidence="5" id="KW-0046">Antibiotic resistance</keyword>
<dbReference type="PANTHER" id="PTHR43027">
    <property type="entry name" value="DOXORUBICIN RESISTANCE ABC TRANSPORTER PERMEASE PROTEIN DRRC-RELATED"/>
    <property type="match status" value="1"/>
</dbReference>
<evidence type="ECO:0000256" key="3">
    <source>
        <dbReference type="ARBA" id="ARBA00022989"/>
    </source>
</evidence>
<evidence type="ECO:0000259" key="7">
    <source>
        <dbReference type="PROSITE" id="PS51012"/>
    </source>
</evidence>
<comment type="subcellular location">
    <subcellularLocation>
        <location evidence="6">Cell membrane</location>
        <topology evidence="6">Multi-pass membrane protein</topology>
    </subcellularLocation>
    <subcellularLocation>
        <location evidence="1">Membrane</location>
        <topology evidence="1">Multi-pass membrane protein</topology>
    </subcellularLocation>
</comment>
<dbReference type="RefSeq" id="WP_381840095.1">
    <property type="nucleotide sequence ID" value="NZ_JBHTCF010000029.1"/>
</dbReference>
<feature type="transmembrane region" description="Helical" evidence="6">
    <location>
        <begin position="39"/>
        <end position="56"/>
    </location>
</feature>
<dbReference type="InterPro" id="IPR000412">
    <property type="entry name" value="ABC_2_transport"/>
</dbReference>
<dbReference type="PROSITE" id="PS51012">
    <property type="entry name" value="ABC_TM2"/>
    <property type="match status" value="1"/>
</dbReference>
<gene>
    <name evidence="8" type="ORF">ACFQVC_38740</name>
</gene>
<keyword evidence="3 6" id="KW-1133">Transmembrane helix</keyword>
<reference evidence="9" key="1">
    <citation type="journal article" date="2019" name="Int. J. Syst. Evol. Microbiol.">
        <title>The Global Catalogue of Microorganisms (GCM) 10K type strain sequencing project: providing services to taxonomists for standard genome sequencing and annotation.</title>
        <authorList>
            <consortium name="The Broad Institute Genomics Platform"/>
            <consortium name="The Broad Institute Genome Sequencing Center for Infectious Disease"/>
            <person name="Wu L."/>
            <person name="Ma J."/>
        </authorList>
    </citation>
    <scope>NUCLEOTIDE SEQUENCE [LARGE SCALE GENOMIC DNA]</scope>
    <source>
        <strain evidence="9">SYNS20</strain>
    </source>
</reference>
<dbReference type="Pfam" id="PF01061">
    <property type="entry name" value="ABC2_membrane"/>
    <property type="match status" value="1"/>
</dbReference>
<dbReference type="InterPro" id="IPR052902">
    <property type="entry name" value="ABC-2_transporter"/>
</dbReference>
<proteinExistence type="inferred from homology"/>
<keyword evidence="6" id="KW-0813">Transport</keyword>
<accession>A0ABW2JXA5</accession>
<evidence type="ECO:0000313" key="8">
    <source>
        <dbReference type="EMBL" id="MFC7310143.1"/>
    </source>
</evidence>
<organism evidence="8 9">
    <name type="scientific">Streptomyces monticola</name>
    <dbReference type="NCBI Taxonomy" id="2666263"/>
    <lineage>
        <taxon>Bacteria</taxon>
        <taxon>Bacillati</taxon>
        <taxon>Actinomycetota</taxon>
        <taxon>Actinomycetes</taxon>
        <taxon>Kitasatosporales</taxon>
        <taxon>Streptomycetaceae</taxon>
        <taxon>Streptomyces</taxon>
    </lineage>
</organism>
<feature type="transmembrane region" description="Helical" evidence="6">
    <location>
        <begin position="76"/>
        <end position="98"/>
    </location>
</feature>
<dbReference type="EMBL" id="JBHTCF010000029">
    <property type="protein sequence ID" value="MFC7310143.1"/>
    <property type="molecule type" value="Genomic_DNA"/>
</dbReference>
<feature type="transmembrane region" description="Helical" evidence="6">
    <location>
        <begin position="242"/>
        <end position="260"/>
    </location>
</feature>
<feature type="transmembrane region" description="Helical" evidence="6">
    <location>
        <begin position="119"/>
        <end position="148"/>
    </location>
</feature>
<sequence length="270" mass="28206">MSAATATTQRTATTGRTTTAGGRLAALGRAELTLLLRSKGMLVTALAIPLALPFTVKSTLKEDMLKDAGVTVATTMLTAAVGFSLLFAVYANLVNVFVARREELVLKRLRTGELQDREILAGAALPASLIGLVQCVVVAAGCMALVGLGAPKAVHLAVLGVLLGIVLMAALAAVTAAFSRNAESAQVTSLPLMFLSMLGSGIAVPLEIFPDKVASVLELLPLSPVIRLVRGGWTGELSAYEALGATATAVAWVVLAVFAVQRWFRWEPRR</sequence>
<feature type="transmembrane region" description="Helical" evidence="6">
    <location>
        <begin position="154"/>
        <end position="178"/>
    </location>
</feature>
<evidence type="ECO:0000256" key="6">
    <source>
        <dbReference type="RuleBase" id="RU361157"/>
    </source>
</evidence>
<evidence type="ECO:0000256" key="1">
    <source>
        <dbReference type="ARBA" id="ARBA00004141"/>
    </source>
</evidence>
<dbReference type="Proteomes" id="UP001596523">
    <property type="component" value="Unassembled WGS sequence"/>
</dbReference>
<keyword evidence="9" id="KW-1185">Reference proteome</keyword>
<evidence type="ECO:0000256" key="2">
    <source>
        <dbReference type="ARBA" id="ARBA00022692"/>
    </source>
</evidence>
<protein>
    <recommendedName>
        <fullName evidence="6">Transport permease protein</fullName>
    </recommendedName>
</protein>
<dbReference type="InterPro" id="IPR047817">
    <property type="entry name" value="ABC2_TM_bact-type"/>
</dbReference>
<keyword evidence="4 6" id="KW-0472">Membrane</keyword>
<evidence type="ECO:0000256" key="5">
    <source>
        <dbReference type="ARBA" id="ARBA00023251"/>
    </source>
</evidence>
<evidence type="ECO:0000256" key="4">
    <source>
        <dbReference type="ARBA" id="ARBA00023136"/>
    </source>
</evidence>
<comment type="caution">
    <text evidence="8">The sequence shown here is derived from an EMBL/GenBank/DDBJ whole genome shotgun (WGS) entry which is preliminary data.</text>
</comment>
<keyword evidence="2 6" id="KW-0812">Transmembrane</keyword>